<proteinExistence type="predicted"/>
<feature type="region of interest" description="Disordered" evidence="1">
    <location>
        <begin position="231"/>
        <end position="264"/>
    </location>
</feature>
<evidence type="ECO:0000313" key="3">
    <source>
        <dbReference type="Proteomes" id="UP001165941"/>
    </source>
</evidence>
<organism evidence="2 3">
    <name type="scientific">Pontoporia blainvillei</name>
    <name type="common">Franciscana</name>
    <name type="synonym">Delphinus blainvillei</name>
    <dbReference type="NCBI Taxonomy" id="48723"/>
    <lineage>
        <taxon>Eukaryota</taxon>
        <taxon>Metazoa</taxon>
        <taxon>Chordata</taxon>
        <taxon>Craniata</taxon>
        <taxon>Vertebrata</taxon>
        <taxon>Euteleostomi</taxon>
        <taxon>Mammalia</taxon>
        <taxon>Eutheria</taxon>
        <taxon>Laurasiatheria</taxon>
        <taxon>Artiodactyla</taxon>
        <taxon>Whippomorpha</taxon>
        <taxon>Cetacea</taxon>
        <taxon>Odontoceti</taxon>
        <taxon>Pontoporiidae</taxon>
        <taxon>Pontoporia</taxon>
    </lineage>
</organism>
<dbReference type="EMBL" id="PGGH01224968">
    <property type="protein sequence ID" value="NIG60851.1"/>
    <property type="molecule type" value="Genomic_DNA"/>
</dbReference>
<feature type="region of interest" description="Disordered" evidence="1">
    <location>
        <begin position="120"/>
        <end position="219"/>
    </location>
</feature>
<evidence type="ECO:0000313" key="2">
    <source>
        <dbReference type="EMBL" id="NIG60851.1"/>
    </source>
</evidence>
<accession>A0ABX0SBV1</accession>
<gene>
    <name evidence="2" type="ORF">BU61_8879</name>
</gene>
<dbReference type="Proteomes" id="UP001165941">
    <property type="component" value="Unassembled WGS sequence"/>
</dbReference>
<comment type="caution">
    <text evidence="2">The sequence shown here is derived from an EMBL/GenBank/DDBJ whole genome shotgun (WGS) entry which is preliminary data.</text>
</comment>
<evidence type="ECO:0000256" key="1">
    <source>
        <dbReference type="SAM" id="MobiDB-lite"/>
    </source>
</evidence>
<name>A0ABX0SBV1_PONBL</name>
<protein>
    <submittedName>
        <fullName evidence="2">Zinc finger X-linked protein ZXDB-like</fullName>
    </submittedName>
</protein>
<keyword evidence="3" id="KW-1185">Reference proteome</keyword>
<sequence length="264" mass="28353">MVLVPASPWGGQHLYRVKRALLSSGRLSSAPRNLGSKRVWIPQQLVSIPEAKCGESAGKVHATLATAITYVQNTQPKHNFFYRTGFDESGYLAGNFSHSTPKLFLSPRNPFRDGLRRRESLADVPQDSPAPPRLPRRGFGAHSGGEQRAPPARPLQNQVRLTAHPHEQRSPSTRGWSPRRASAAPVGPHSPPCPGTYVTAEGNGSSDEGPISKDWKSVRVKASRQPAAIFAIEDQSRLPSQPGEGPVLETTGGKGALSAQTAGV</sequence>
<reference evidence="2" key="1">
    <citation type="submission" date="2018-05" db="EMBL/GenBank/DDBJ databases">
        <authorList>
            <person name="Pedro S.L.S."/>
            <person name="Freitas R.C."/>
            <person name="Barreto A.S."/>
            <person name="Lima A.O.S."/>
        </authorList>
    </citation>
    <scope>NUCLEOTIDE SEQUENCE</scope>
    <source>
        <strain evidence="2">BP203</strain>
        <tissue evidence="2">Muscle</tissue>
    </source>
</reference>